<name>E7DQE3_9NOSO</name>
<evidence type="ECO:0000259" key="1">
    <source>
        <dbReference type="Pfam" id="PF01609"/>
    </source>
</evidence>
<dbReference type="GO" id="GO:0006313">
    <property type="term" value="P:DNA transposition"/>
    <property type="evidence" value="ECO:0007669"/>
    <property type="project" value="InterPro"/>
</dbReference>
<dbReference type="EMBL" id="HQ291166">
    <property type="protein sequence ID" value="ADO19301.1"/>
    <property type="molecule type" value="Genomic_DNA"/>
</dbReference>
<organism evidence="2">
    <name type="scientific">Nostoc flagelliforme str. Sunitezuoqi</name>
    <dbReference type="NCBI Taxonomy" id="676037"/>
    <lineage>
        <taxon>Bacteria</taxon>
        <taxon>Bacillati</taxon>
        <taxon>Cyanobacteriota</taxon>
        <taxon>Cyanophyceae</taxon>
        <taxon>Nostocales</taxon>
        <taxon>Nostocaceae</taxon>
        <taxon>Nostoc</taxon>
    </lineage>
</organism>
<dbReference type="Pfam" id="PF01609">
    <property type="entry name" value="DDE_Tnp_1"/>
    <property type="match status" value="1"/>
</dbReference>
<feature type="domain" description="Transposase IS4-like" evidence="1">
    <location>
        <begin position="34"/>
        <end position="162"/>
    </location>
</feature>
<dbReference type="AlphaFoldDB" id="E7DQE3"/>
<gene>
    <name evidence="2" type="ORF">Nfla_9401</name>
</gene>
<protein>
    <recommendedName>
        <fullName evidence="1">Transposase IS4-like domain-containing protein</fullName>
    </recommendedName>
</protein>
<sequence length="180" mass="20872">MSVYFESHTDIICRGKINVDVEFGHKVWLDEIDGGIVSNYRILKGNPHDTQQLIPSLDQHLENFGSSPKIVTTDRGVYSQTNENYAQLLGVKEVILPKGGYRSKERIKHERKRNFKKARRWHNGVEGRISFLKRCFGLQRCLYRGELGFCRWVGWGVIAHNLTIISRGTLKNKINYHVFI</sequence>
<accession>E7DQE3</accession>
<dbReference type="InterPro" id="IPR002559">
    <property type="entry name" value="Transposase_11"/>
</dbReference>
<proteinExistence type="predicted"/>
<dbReference type="GO" id="GO:0003677">
    <property type="term" value="F:DNA binding"/>
    <property type="evidence" value="ECO:0007669"/>
    <property type="project" value="InterPro"/>
</dbReference>
<evidence type="ECO:0000313" key="2">
    <source>
        <dbReference type="EMBL" id="ADO19301.1"/>
    </source>
</evidence>
<dbReference type="GO" id="GO:0004803">
    <property type="term" value="F:transposase activity"/>
    <property type="evidence" value="ECO:0007669"/>
    <property type="project" value="InterPro"/>
</dbReference>
<reference evidence="2" key="1">
    <citation type="journal article" date="2011" name="Acta Physiol. Plant.">
        <title>An investigation on the genetic background of Nostoc flagelliforme by similarity analysis of its partial genomic DNA and phylogenetic comparison of deduced related species.</title>
        <authorList>
            <person name="Gao X."/>
            <person name="Liu K."/>
            <person name="Qiu B.S."/>
        </authorList>
    </citation>
    <scope>NUCLEOTIDE SEQUENCE</scope>
    <source>
        <strain evidence="2">Sunitezuoqi</strain>
    </source>
</reference>